<evidence type="ECO:0000259" key="1">
    <source>
        <dbReference type="Pfam" id="PF07596"/>
    </source>
</evidence>
<dbReference type="InterPro" id="IPR011453">
    <property type="entry name" value="DUF1559"/>
</dbReference>
<evidence type="ECO:0000313" key="2">
    <source>
        <dbReference type="EMBL" id="PQO30265.1"/>
    </source>
</evidence>
<protein>
    <recommendedName>
        <fullName evidence="1">DUF1559 domain-containing protein</fullName>
    </recommendedName>
</protein>
<dbReference type="Proteomes" id="UP000238322">
    <property type="component" value="Unassembled WGS sequence"/>
</dbReference>
<organism evidence="2 3">
    <name type="scientific">Blastopirellula marina</name>
    <dbReference type="NCBI Taxonomy" id="124"/>
    <lineage>
        <taxon>Bacteria</taxon>
        <taxon>Pseudomonadati</taxon>
        <taxon>Planctomycetota</taxon>
        <taxon>Planctomycetia</taxon>
        <taxon>Pirellulales</taxon>
        <taxon>Pirellulaceae</taxon>
        <taxon>Blastopirellula</taxon>
    </lineage>
</organism>
<accession>A0A2S8FDM8</accession>
<name>A0A2S8FDM8_9BACT</name>
<sequence>MVLRASLVVAVVALVVALLIPAVQQAQEAASEMECRNNMRQIGLALQNLHDTYQRFPATEEDGHSWRVRILPYMLSDPFYGMYRFEEPWNSSWNRELERRRITAKNKIDVVVGDIDPDSPYSMAEFLWQCPSDREPKSPHTNYVMLVGPHAAGRKEEGISLADITDDPATTIIVAEIAAHDIEWLEPEDLDVETMSLQINDPHKPSISSHHVKGPHVVFCDGSVSQLGPDLPPGVLKAMITIDGGEKIIQDENAPGGYRLDLAAEPVLLKDS</sequence>
<reference evidence="2 3" key="1">
    <citation type="submission" date="2018-02" db="EMBL/GenBank/DDBJ databases">
        <title>Comparative genomes isolates from brazilian mangrove.</title>
        <authorList>
            <person name="Araujo J.E."/>
            <person name="Taketani R.G."/>
            <person name="Silva M.C.P."/>
            <person name="Loureco M.V."/>
            <person name="Andreote F.D."/>
        </authorList>
    </citation>
    <scope>NUCLEOTIDE SEQUENCE [LARGE SCALE GENOMIC DNA]</scope>
    <source>
        <strain evidence="2 3">Hex-1 MGV</strain>
    </source>
</reference>
<feature type="domain" description="DUF1559" evidence="1">
    <location>
        <begin position="24"/>
        <end position="155"/>
    </location>
</feature>
<dbReference type="AlphaFoldDB" id="A0A2S8FDM8"/>
<evidence type="ECO:0000313" key="3">
    <source>
        <dbReference type="Proteomes" id="UP000238322"/>
    </source>
</evidence>
<comment type="caution">
    <text evidence="2">The sequence shown here is derived from an EMBL/GenBank/DDBJ whole genome shotgun (WGS) entry which is preliminary data.</text>
</comment>
<dbReference type="PANTHER" id="PTHR30093">
    <property type="entry name" value="GENERAL SECRETION PATHWAY PROTEIN G"/>
    <property type="match status" value="1"/>
</dbReference>
<dbReference type="InterPro" id="IPR045584">
    <property type="entry name" value="Pilin-like"/>
</dbReference>
<dbReference type="Pfam" id="PF07596">
    <property type="entry name" value="SBP_bac_10"/>
    <property type="match status" value="1"/>
</dbReference>
<dbReference type="PANTHER" id="PTHR30093:SF2">
    <property type="entry name" value="TYPE II SECRETION SYSTEM PROTEIN H"/>
    <property type="match status" value="1"/>
</dbReference>
<gene>
    <name evidence="2" type="ORF">C5Y83_23115</name>
</gene>
<dbReference type="SUPFAM" id="SSF54523">
    <property type="entry name" value="Pili subunits"/>
    <property type="match status" value="1"/>
</dbReference>
<dbReference type="EMBL" id="PUHY01000014">
    <property type="protein sequence ID" value="PQO30265.1"/>
    <property type="molecule type" value="Genomic_DNA"/>
</dbReference>
<proteinExistence type="predicted"/>
<dbReference type="Gene3D" id="3.30.700.10">
    <property type="entry name" value="Glycoprotein, Type 4 Pilin"/>
    <property type="match status" value="1"/>
</dbReference>